<proteinExistence type="predicted"/>
<keyword evidence="1" id="KW-1133">Transmembrane helix</keyword>
<comment type="caution">
    <text evidence="2">The sequence shown here is derived from an EMBL/GenBank/DDBJ whole genome shotgun (WGS) entry which is preliminary data.</text>
</comment>
<reference evidence="2 3" key="1">
    <citation type="submission" date="2021-01" db="EMBL/GenBank/DDBJ databases">
        <title>Whole genome shotgun sequence of Asanoa siamensis NBRC 107932.</title>
        <authorList>
            <person name="Komaki H."/>
            <person name="Tamura T."/>
        </authorList>
    </citation>
    <scope>NUCLEOTIDE SEQUENCE [LARGE SCALE GENOMIC DNA]</scope>
    <source>
        <strain evidence="2 3">NBRC 107932</strain>
    </source>
</reference>
<evidence type="ECO:0000313" key="2">
    <source>
        <dbReference type="EMBL" id="GIF77979.1"/>
    </source>
</evidence>
<gene>
    <name evidence="2" type="ORF">Asi02nite_74970</name>
</gene>
<evidence type="ECO:0000313" key="3">
    <source>
        <dbReference type="Proteomes" id="UP000604117"/>
    </source>
</evidence>
<dbReference type="EMBL" id="BONE01000112">
    <property type="protein sequence ID" value="GIF77979.1"/>
    <property type="molecule type" value="Genomic_DNA"/>
</dbReference>
<protein>
    <submittedName>
        <fullName evidence="2">Uncharacterized protein</fullName>
    </submittedName>
</protein>
<evidence type="ECO:0000256" key="1">
    <source>
        <dbReference type="SAM" id="Phobius"/>
    </source>
</evidence>
<dbReference type="Proteomes" id="UP000604117">
    <property type="component" value="Unassembled WGS sequence"/>
</dbReference>
<keyword evidence="3" id="KW-1185">Reference proteome</keyword>
<feature type="transmembrane region" description="Helical" evidence="1">
    <location>
        <begin position="32"/>
        <end position="52"/>
    </location>
</feature>
<organism evidence="2 3">
    <name type="scientific">Asanoa siamensis</name>
    <dbReference type="NCBI Taxonomy" id="926357"/>
    <lineage>
        <taxon>Bacteria</taxon>
        <taxon>Bacillati</taxon>
        <taxon>Actinomycetota</taxon>
        <taxon>Actinomycetes</taxon>
        <taxon>Micromonosporales</taxon>
        <taxon>Micromonosporaceae</taxon>
        <taxon>Asanoa</taxon>
    </lineage>
</organism>
<keyword evidence="1" id="KW-0812">Transmembrane</keyword>
<dbReference type="RefSeq" id="WP_203718824.1">
    <property type="nucleotide sequence ID" value="NZ_BONE01000112.1"/>
</dbReference>
<accession>A0ABQ4D398</accession>
<name>A0ABQ4D398_9ACTN</name>
<sequence length="53" mass="5229">MSSVLPVLLLGVAGILCGGVYSLHKQGASRGVVGFVGLLAVLALVGGVLWLAP</sequence>
<keyword evidence="1" id="KW-0472">Membrane</keyword>